<dbReference type="Gene3D" id="1.25.10.10">
    <property type="entry name" value="Leucine-rich Repeat Variant"/>
    <property type="match status" value="1"/>
</dbReference>
<dbReference type="GO" id="GO:0005737">
    <property type="term" value="C:cytoplasm"/>
    <property type="evidence" value="ECO:0007669"/>
    <property type="project" value="InterPro"/>
</dbReference>
<name>A0A835AKU3_9POAL</name>
<comment type="caution">
    <text evidence="7">The sequence shown here is derived from an EMBL/GenBank/DDBJ whole genome shotgun (WGS) entry which is preliminary data.</text>
</comment>
<proteinExistence type="inferred from homology"/>
<keyword evidence="8" id="KW-1185">Reference proteome</keyword>
<keyword evidence="2 5" id="KW-0813">Transport</keyword>
<comment type="similarity">
    <text evidence="1 5">Belongs to the importin alpha family.</text>
</comment>
<dbReference type="InterPro" id="IPR000225">
    <property type="entry name" value="Armadillo"/>
</dbReference>
<dbReference type="AlphaFoldDB" id="A0A835AKU3"/>
<dbReference type="Pfam" id="PF00514">
    <property type="entry name" value="Arm"/>
    <property type="match status" value="8"/>
</dbReference>
<dbReference type="InterPro" id="IPR024931">
    <property type="entry name" value="Importin_alpha"/>
</dbReference>
<dbReference type="FunFam" id="1.25.10.10:FF:000009">
    <property type="entry name" value="Importin subunit alpha"/>
    <property type="match status" value="1"/>
</dbReference>
<comment type="subunit">
    <text evidence="5">Forms a complex with importin subunit beta-1.</text>
</comment>
<dbReference type="InterPro" id="IPR011989">
    <property type="entry name" value="ARM-like"/>
</dbReference>
<reference evidence="7" key="1">
    <citation type="submission" date="2020-07" db="EMBL/GenBank/DDBJ databases">
        <title>Genome sequence and genetic diversity analysis of an under-domesticated orphan crop, white fonio (Digitaria exilis).</title>
        <authorList>
            <person name="Bennetzen J.L."/>
            <person name="Chen S."/>
            <person name="Ma X."/>
            <person name="Wang X."/>
            <person name="Yssel A.E.J."/>
            <person name="Chaluvadi S.R."/>
            <person name="Johnson M."/>
            <person name="Gangashetty P."/>
            <person name="Hamidou F."/>
            <person name="Sanogo M.D."/>
            <person name="Zwaenepoel A."/>
            <person name="Wallace J."/>
            <person name="Van De Peer Y."/>
            <person name="Van Deynze A."/>
        </authorList>
    </citation>
    <scope>NUCLEOTIDE SEQUENCE</scope>
    <source>
        <tissue evidence="7">Leaves</tissue>
    </source>
</reference>
<evidence type="ECO:0000313" key="8">
    <source>
        <dbReference type="Proteomes" id="UP000636709"/>
    </source>
</evidence>
<evidence type="ECO:0000256" key="3">
    <source>
        <dbReference type="ARBA" id="ARBA00022737"/>
    </source>
</evidence>
<evidence type="ECO:0000256" key="5">
    <source>
        <dbReference type="PIRNR" id="PIRNR005673"/>
    </source>
</evidence>
<dbReference type="GO" id="GO:0005634">
    <property type="term" value="C:nucleus"/>
    <property type="evidence" value="ECO:0007669"/>
    <property type="project" value="UniProtKB-ARBA"/>
</dbReference>
<protein>
    <recommendedName>
        <fullName evidence="5">Importin subunit alpha</fullName>
    </recommendedName>
</protein>
<dbReference type="InterPro" id="IPR016024">
    <property type="entry name" value="ARM-type_fold"/>
</dbReference>
<organism evidence="7 8">
    <name type="scientific">Digitaria exilis</name>
    <dbReference type="NCBI Taxonomy" id="1010633"/>
    <lineage>
        <taxon>Eukaryota</taxon>
        <taxon>Viridiplantae</taxon>
        <taxon>Streptophyta</taxon>
        <taxon>Embryophyta</taxon>
        <taxon>Tracheophyta</taxon>
        <taxon>Spermatophyta</taxon>
        <taxon>Magnoliopsida</taxon>
        <taxon>Liliopsida</taxon>
        <taxon>Poales</taxon>
        <taxon>Poaceae</taxon>
        <taxon>PACMAD clade</taxon>
        <taxon>Panicoideae</taxon>
        <taxon>Panicodae</taxon>
        <taxon>Paniceae</taxon>
        <taxon>Anthephorinae</taxon>
        <taxon>Digitaria</taxon>
    </lineage>
</organism>
<feature type="repeat" description="ARM" evidence="6">
    <location>
        <begin position="82"/>
        <end position="124"/>
    </location>
</feature>
<dbReference type="SMART" id="SM00185">
    <property type="entry name" value="ARM"/>
    <property type="match status" value="8"/>
</dbReference>
<dbReference type="EMBL" id="JACEFO010002392">
    <property type="protein sequence ID" value="KAF8661682.1"/>
    <property type="molecule type" value="Genomic_DNA"/>
</dbReference>
<dbReference type="Proteomes" id="UP000636709">
    <property type="component" value="Unassembled WGS sequence"/>
</dbReference>
<dbReference type="GO" id="GO:0006606">
    <property type="term" value="P:protein import into nucleus"/>
    <property type="evidence" value="ECO:0007669"/>
    <property type="project" value="InterPro"/>
</dbReference>
<dbReference type="SUPFAM" id="SSF48371">
    <property type="entry name" value="ARM repeat"/>
    <property type="match status" value="1"/>
</dbReference>
<comment type="function">
    <text evidence="5">Binds specifically and directly to substrates containing either a simple or bipartite NLS motif. Promotes docking of import substrates to the nuclear envelope.</text>
</comment>
<feature type="repeat" description="ARM" evidence="6">
    <location>
        <begin position="39"/>
        <end position="82"/>
    </location>
</feature>
<dbReference type="InterPro" id="IPR032413">
    <property type="entry name" value="Arm_3"/>
</dbReference>
<evidence type="ECO:0000256" key="4">
    <source>
        <dbReference type="ARBA" id="ARBA00022927"/>
    </source>
</evidence>
<keyword evidence="3" id="KW-0677">Repeat</keyword>
<dbReference type="OrthoDB" id="29145at2759"/>
<gene>
    <name evidence="7" type="ORF">HU200_056629</name>
</gene>
<dbReference type="PANTHER" id="PTHR23316">
    <property type="entry name" value="IMPORTIN ALPHA"/>
    <property type="match status" value="1"/>
</dbReference>
<dbReference type="GO" id="GO:0061608">
    <property type="term" value="F:nuclear import signal receptor activity"/>
    <property type="evidence" value="ECO:0007669"/>
    <property type="project" value="InterPro"/>
</dbReference>
<keyword evidence="4 5" id="KW-0653">Protein transport</keyword>
<dbReference type="PROSITE" id="PS50176">
    <property type="entry name" value="ARM_REPEAT"/>
    <property type="match status" value="2"/>
</dbReference>
<evidence type="ECO:0000256" key="2">
    <source>
        <dbReference type="ARBA" id="ARBA00022448"/>
    </source>
</evidence>
<accession>A0A835AKU3</accession>
<dbReference type="PIRSF" id="PIRSF005673">
    <property type="entry name" value="Importin_alpha"/>
    <property type="match status" value="1"/>
</dbReference>
<evidence type="ECO:0000313" key="7">
    <source>
        <dbReference type="EMBL" id="KAF8661682.1"/>
    </source>
</evidence>
<evidence type="ECO:0000256" key="6">
    <source>
        <dbReference type="PROSITE-ProRule" id="PRU00259"/>
    </source>
</evidence>
<sequence length="454" mass="49480">MVAGLYSDDSRLQFEAAREFRKLLSIEQNPPIQEVINCGVLPCLVRLLSREDYPELQFEAAWALTNIASGTSENTMLVVSNGAVPTFVKLLRSPSEDVCEQAVWALGNVAGDSAACRDIVLAHGALFPLLQLLNGNPRTSLLRNGTWSLSNLCRGNPKFEHEQVKPALLVLRQLIHSEDKDVLADACWALSYLTHSNGDNSNIQAVIETGACSRLVELLSHPSTSVLFPSLLVVGNIASGDEAHTQGIIDHQALPYLLNLLITNQRKSVKKQACWTISNITAGNHEQIQAVINGNLIGPLVHLMGTAESAISNEAAWAITNATCGGTHDQIKYLVSQGCIKAFCDFLGHSDPRILKVCLEGLENILMVGEAEKSLGDCDINMYAEMIEDADALDKIEDLQNHDNITIYHMAVRLLETFWVEEDDAMPSEENAPQASIHDSKLHVSVPSGALNFG</sequence>
<evidence type="ECO:0000256" key="1">
    <source>
        <dbReference type="ARBA" id="ARBA00010394"/>
    </source>
</evidence>
<dbReference type="Pfam" id="PF16186">
    <property type="entry name" value="Arm_3"/>
    <property type="match status" value="1"/>
</dbReference>